<organism evidence="3 4">
    <name type="scientific">Brotaphodocola catenula</name>
    <dbReference type="NCBI Taxonomy" id="2885361"/>
    <lineage>
        <taxon>Bacteria</taxon>
        <taxon>Bacillati</taxon>
        <taxon>Bacillota</taxon>
        <taxon>Clostridia</taxon>
        <taxon>Lachnospirales</taxon>
        <taxon>Lachnospiraceae</taxon>
        <taxon>Brotaphodocola</taxon>
    </lineage>
</organism>
<reference evidence="3" key="1">
    <citation type="submission" date="2021-10" db="EMBL/GenBank/DDBJ databases">
        <title>Anaerobic single-cell dispensing facilitates the cultivation of human gut bacteria.</title>
        <authorList>
            <person name="Afrizal A."/>
        </authorList>
    </citation>
    <scope>NUCLEOTIDE SEQUENCE</scope>
    <source>
        <strain evidence="3">CLA-AA-H274</strain>
    </source>
</reference>
<dbReference type="GO" id="GO:0005886">
    <property type="term" value="C:plasma membrane"/>
    <property type="evidence" value="ECO:0007669"/>
    <property type="project" value="InterPro"/>
</dbReference>
<dbReference type="RefSeq" id="WP_308450433.1">
    <property type="nucleotide sequence ID" value="NZ_JAJEPU010000003.1"/>
</dbReference>
<accession>A0AAE3AMX9</accession>
<dbReference type="AlphaFoldDB" id="A0AAE3AMX9"/>
<proteinExistence type="predicted"/>
<keyword evidence="1" id="KW-0732">Signal</keyword>
<feature type="domain" description="ABC transporter substrate-binding protein PnrA-like" evidence="2">
    <location>
        <begin position="298"/>
        <end position="457"/>
    </location>
</feature>
<evidence type="ECO:0000313" key="3">
    <source>
        <dbReference type="EMBL" id="MCC2163601.1"/>
    </source>
</evidence>
<dbReference type="PANTHER" id="PTHR43208:SF1">
    <property type="entry name" value="ABC TRANSPORTER SUBSTRATE-BINDING PROTEIN"/>
    <property type="match status" value="1"/>
</dbReference>
<evidence type="ECO:0000259" key="2">
    <source>
        <dbReference type="Pfam" id="PF02608"/>
    </source>
</evidence>
<sequence>MALYDYIGALRQGRKQYQLAVSKGEYPYLPVLDQILANTDIVSEVNLGVIDVPLEKIVGTKTQGRTEAFAGNFMPLLGEKTEFGAKWAYLYDHQIEEGIHDPIVAYEFMNRYYVQEGNKRVSVLKYVHAYSISASVIRLIPRRTDDKDIRLYYEFLDFYQVSFNSDVWFSEEGRYNKLLEEMGKKPGEVWTEDERQYFKSAHDRFSKVFEEKRSEDMEMTASDAFLDYVMIYGYEEIKDRTADQMTQDLNKIWEELLQQSRGGKIAVVQQPEEAEAAAPSRLMDWFRPSIEPEMLKLGFIYARDREHSSRVYSQELGRMYLEQCFDGRLKTAIFENAETEEQVDEAIKQAVKEGCNVIFATMPQMALSCVKSALDHPSVRFFNCSVNISYTSIYTYYTRIYEAKFLMGALAAAMSDSEKLGYLGDFPSYGRISSINAFAMGARMINPRAKVYLRWSGIRPEYDTVDWEKEGIRYISGNDMITPNMASREFGLFHRCEDGKVENLATTLCDWGKFYERIVRLICRGALDSKDLKGKKAVNFWWGMSADVLDVVCTENLPQYTKRLIRFLKSSIRSGSFQPFEGPISAQNGIIVGEEGRSLTPEEIVRMDWLAENIVGEIPPVEYFRDEIQPQIRLKLEHA</sequence>
<dbReference type="Pfam" id="PF02608">
    <property type="entry name" value="Bmp"/>
    <property type="match status" value="1"/>
</dbReference>
<comment type="caution">
    <text evidence="3">The sequence shown here is derived from an EMBL/GenBank/DDBJ whole genome shotgun (WGS) entry which is preliminary data.</text>
</comment>
<name>A0AAE3AMX9_9FIRM</name>
<dbReference type="InterPro" id="IPR052910">
    <property type="entry name" value="ABC-Purine-Binding"/>
</dbReference>
<evidence type="ECO:0000313" key="4">
    <source>
        <dbReference type="Proteomes" id="UP001198962"/>
    </source>
</evidence>
<protein>
    <submittedName>
        <fullName evidence="3">BMP family ABC transporter substrate-binding protein</fullName>
    </submittedName>
</protein>
<keyword evidence="4" id="KW-1185">Reference proteome</keyword>
<dbReference type="PANTHER" id="PTHR43208">
    <property type="entry name" value="ABC TRANSPORTER SUBSTRATE-BINDING PROTEIN"/>
    <property type="match status" value="1"/>
</dbReference>
<evidence type="ECO:0000256" key="1">
    <source>
        <dbReference type="ARBA" id="ARBA00022729"/>
    </source>
</evidence>
<dbReference type="InterPro" id="IPR003760">
    <property type="entry name" value="PnrA-like"/>
</dbReference>
<dbReference type="Proteomes" id="UP001198962">
    <property type="component" value="Unassembled WGS sequence"/>
</dbReference>
<dbReference type="Gene3D" id="3.40.50.2300">
    <property type="match status" value="2"/>
</dbReference>
<dbReference type="EMBL" id="JAJEPU010000003">
    <property type="protein sequence ID" value="MCC2163601.1"/>
    <property type="molecule type" value="Genomic_DNA"/>
</dbReference>
<gene>
    <name evidence="3" type="ORF">LKD32_01665</name>
</gene>